<dbReference type="PANTHER" id="PTHR45138">
    <property type="entry name" value="REGULATORY COMPONENTS OF SENSORY TRANSDUCTION SYSTEM"/>
    <property type="match status" value="1"/>
</dbReference>
<dbReference type="Pfam" id="PF00990">
    <property type="entry name" value="GGDEF"/>
    <property type="match status" value="1"/>
</dbReference>
<dbReference type="PANTHER" id="PTHR45138:SF9">
    <property type="entry name" value="DIGUANYLATE CYCLASE DGCM-RELATED"/>
    <property type="match status" value="1"/>
</dbReference>
<dbReference type="Gene3D" id="3.30.70.270">
    <property type="match status" value="1"/>
</dbReference>
<sequence>MPTRIFAFMMSLAIGLSLLAGWQMLAMKRDALAYARASGHNILLLVERELHRDLVVHTQTLQTLNNVVVSPDAREVAGPALGALLRGHEDSAGELGTIVLTDARGQLLRELHHQTEVQRDLSGREYVSAVLAEPQRLHLSHPFLPSYPGAGPSTALSRSLLDADGKLIGVVAVIKELRRLRSLIEDVKIDSSGLVSIRLLDGTPLARWPVAGRSNSEAEKRAFEHFVASGQQEYVHDNLDAPQPAWHGYKRVGDYPMAVSVELGSECVLRTWNGRTVVTSGLLVSFNIATVAMAFRLSRYLRERAAAENRLRNQACTDALTGLHNRRWFDDKARQEWHRHLRNGGDLAVLMLDIDQFKAYNDHYGHPMGDVALAKVAEQVRQGCRREEDGAARYGGEEFVVILPNADLAGARKVAEDIRQRVEATALPHAKVQRGVVTVSIGVASTSASKVESVEALLKVADENLYRAKAGGRNRVVG</sequence>
<dbReference type="SUPFAM" id="SSF55073">
    <property type="entry name" value="Nucleotide cyclase"/>
    <property type="match status" value="1"/>
</dbReference>
<dbReference type="CDD" id="cd12914">
    <property type="entry name" value="PDC1_DGC_like"/>
    <property type="match status" value="1"/>
</dbReference>
<feature type="domain" description="GGDEF" evidence="5">
    <location>
        <begin position="345"/>
        <end position="478"/>
    </location>
</feature>
<dbReference type="PROSITE" id="PS50887">
    <property type="entry name" value="GGDEF"/>
    <property type="match status" value="1"/>
</dbReference>
<protein>
    <recommendedName>
        <fullName evidence="3">diguanylate cyclase</fullName>
        <ecNumber evidence="3">2.7.7.65</ecNumber>
    </recommendedName>
</protein>
<reference evidence="6 7" key="1">
    <citation type="submission" date="2016-05" db="EMBL/GenBank/DDBJ databases">
        <title>Genome Sequence of Pseudomonas citronellolis Strain SJTE-3, an Estrogens and Persistent Organic Pollutants degradation strain.</title>
        <authorList>
            <person name="Liang R."/>
        </authorList>
    </citation>
    <scope>NUCLEOTIDE SEQUENCE [LARGE SCALE GENOMIC DNA]</scope>
    <source>
        <strain evidence="6 7">SJTE-3</strain>
    </source>
</reference>
<dbReference type="GO" id="GO:0005886">
    <property type="term" value="C:plasma membrane"/>
    <property type="evidence" value="ECO:0007669"/>
    <property type="project" value="UniProtKB-SubCell"/>
</dbReference>
<evidence type="ECO:0000256" key="2">
    <source>
        <dbReference type="ARBA" id="ARBA00004533"/>
    </source>
</evidence>
<comment type="subcellular location">
    <subcellularLocation>
        <location evidence="2">Cell inner membrane</location>
    </subcellularLocation>
</comment>
<accession>A0A1A9KFT5</accession>
<comment type="cofactor">
    <cofactor evidence="1">
        <name>Mg(2+)</name>
        <dbReference type="ChEBI" id="CHEBI:18420"/>
    </cofactor>
</comment>
<dbReference type="InterPro" id="IPR043128">
    <property type="entry name" value="Rev_trsase/Diguanyl_cyclase"/>
</dbReference>
<evidence type="ECO:0000256" key="3">
    <source>
        <dbReference type="ARBA" id="ARBA00012528"/>
    </source>
</evidence>
<dbReference type="CDD" id="cd12915">
    <property type="entry name" value="PDC2_DGC_like"/>
    <property type="match status" value="1"/>
</dbReference>
<evidence type="ECO:0000313" key="7">
    <source>
        <dbReference type="Proteomes" id="UP000077748"/>
    </source>
</evidence>
<dbReference type="InterPro" id="IPR050469">
    <property type="entry name" value="Diguanylate_Cyclase"/>
</dbReference>
<dbReference type="CDD" id="cd01949">
    <property type="entry name" value="GGDEF"/>
    <property type="match status" value="1"/>
</dbReference>
<gene>
    <name evidence="6" type="ORF">A9C11_21430</name>
</gene>
<dbReference type="RefSeq" id="WP_009621745.1">
    <property type="nucleotide sequence ID" value="NZ_BDGS01000001.1"/>
</dbReference>
<dbReference type="AlphaFoldDB" id="A0A1A9KFT5"/>
<dbReference type="GO" id="GO:0052621">
    <property type="term" value="F:diguanylate cyclase activity"/>
    <property type="evidence" value="ECO:0007669"/>
    <property type="project" value="UniProtKB-EC"/>
</dbReference>
<dbReference type="GO" id="GO:0043709">
    <property type="term" value="P:cell adhesion involved in single-species biofilm formation"/>
    <property type="evidence" value="ECO:0007669"/>
    <property type="project" value="TreeGrafter"/>
</dbReference>
<comment type="catalytic activity">
    <reaction evidence="4">
        <text>2 GTP = 3',3'-c-di-GMP + 2 diphosphate</text>
        <dbReference type="Rhea" id="RHEA:24898"/>
        <dbReference type="ChEBI" id="CHEBI:33019"/>
        <dbReference type="ChEBI" id="CHEBI:37565"/>
        <dbReference type="ChEBI" id="CHEBI:58805"/>
        <dbReference type="EC" id="2.7.7.65"/>
    </reaction>
</comment>
<dbReference type="GO" id="GO:1902201">
    <property type="term" value="P:negative regulation of bacterial-type flagellum-dependent cell motility"/>
    <property type="evidence" value="ECO:0007669"/>
    <property type="project" value="TreeGrafter"/>
</dbReference>
<evidence type="ECO:0000259" key="5">
    <source>
        <dbReference type="PROSITE" id="PS50887"/>
    </source>
</evidence>
<dbReference type="Proteomes" id="UP000077748">
    <property type="component" value="Chromosome"/>
</dbReference>
<name>A0A1A9KFT5_9PSED</name>
<dbReference type="Gene3D" id="3.30.450.20">
    <property type="entry name" value="PAS domain"/>
    <property type="match status" value="2"/>
</dbReference>
<dbReference type="FunFam" id="3.30.70.270:FF:000001">
    <property type="entry name" value="Diguanylate cyclase domain protein"/>
    <property type="match status" value="1"/>
</dbReference>
<dbReference type="SMART" id="SM00267">
    <property type="entry name" value="GGDEF"/>
    <property type="match status" value="1"/>
</dbReference>
<evidence type="ECO:0000256" key="1">
    <source>
        <dbReference type="ARBA" id="ARBA00001946"/>
    </source>
</evidence>
<evidence type="ECO:0000313" key="6">
    <source>
        <dbReference type="EMBL" id="ANI16374.1"/>
    </source>
</evidence>
<organism evidence="6 7">
    <name type="scientific">Pseudomonas citronellolis</name>
    <dbReference type="NCBI Taxonomy" id="53408"/>
    <lineage>
        <taxon>Bacteria</taxon>
        <taxon>Pseudomonadati</taxon>
        <taxon>Pseudomonadota</taxon>
        <taxon>Gammaproteobacteria</taxon>
        <taxon>Pseudomonadales</taxon>
        <taxon>Pseudomonadaceae</taxon>
        <taxon>Pseudomonas</taxon>
    </lineage>
</organism>
<proteinExistence type="predicted"/>
<dbReference type="EMBL" id="CP015878">
    <property type="protein sequence ID" value="ANI16374.1"/>
    <property type="molecule type" value="Genomic_DNA"/>
</dbReference>
<evidence type="ECO:0000256" key="4">
    <source>
        <dbReference type="ARBA" id="ARBA00034247"/>
    </source>
</evidence>
<dbReference type="InterPro" id="IPR000160">
    <property type="entry name" value="GGDEF_dom"/>
</dbReference>
<dbReference type="InterPro" id="IPR029787">
    <property type="entry name" value="Nucleotide_cyclase"/>
</dbReference>
<dbReference type="EC" id="2.7.7.65" evidence="3"/>
<dbReference type="NCBIfam" id="TIGR00254">
    <property type="entry name" value="GGDEF"/>
    <property type="match status" value="1"/>
</dbReference>